<organism evidence="3 4">
    <name type="scientific">Neolecta irregularis (strain DAH-3)</name>
    <dbReference type="NCBI Taxonomy" id="1198029"/>
    <lineage>
        <taxon>Eukaryota</taxon>
        <taxon>Fungi</taxon>
        <taxon>Dikarya</taxon>
        <taxon>Ascomycota</taxon>
        <taxon>Taphrinomycotina</taxon>
        <taxon>Neolectales</taxon>
        <taxon>Neolectaceae</taxon>
        <taxon>Neolecta</taxon>
    </lineage>
</organism>
<sequence>MRVLCLHGYHQSGPFFRKKIAGLISRFPEVEFICISSPLKIASEYLMVPPKSPNGEDVKAYTWWVTEENQYIGLETSFRSVFHVVETQGPFDGILGFSMGACLAGALISMFERKQLSHFRIPVHPPFRFVLFFTGFLLTHRPDFYQHIIQTPSLHFMGNQDYVIPNAKSEALVRNCLEPKVVRFTGGHCIPQDEKSIAMIREFLTPFNDGQRNLSALENMPVKARI</sequence>
<evidence type="ECO:0000256" key="1">
    <source>
        <dbReference type="ARBA" id="ARBA00022801"/>
    </source>
</evidence>
<dbReference type="EMBL" id="LXFE01003412">
    <property type="protein sequence ID" value="OLL22378.1"/>
    <property type="molecule type" value="Genomic_DNA"/>
</dbReference>
<gene>
    <name evidence="3" type="ORF">NEOLI_001577</name>
</gene>
<dbReference type="InterPro" id="IPR029058">
    <property type="entry name" value="AB_hydrolase_fold"/>
</dbReference>
<dbReference type="SUPFAM" id="SSF53474">
    <property type="entry name" value="alpha/beta-Hydrolases"/>
    <property type="match status" value="1"/>
</dbReference>
<accession>A0A1U7LIC4</accession>
<dbReference type="GO" id="GO:0016787">
    <property type="term" value="F:hydrolase activity"/>
    <property type="evidence" value="ECO:0007669"/>
    <property type="project" value="UniProtKB-KW"/>
</dbReference>
<dbReference type="InterPro" id="IPR005645">
    <property type="entry name" value="FSH-like_dom"/>
</dbReference>
<dbReference type="Proteomes" id="UP000186594">
    <property type="component" value="Unassembled WGS sequence"/>
</dbReference>
<reference evidence="3 4" key="1">
    <citation type="submission" date="2016-04" db="EMBL/GenBank/DDBJ databases">
        <title>Evolutionary innovation and constraint leading to complex multicellularity in the Ascomycota.</title>
        <authorList>
            <person name="Cisse O."/>
            <person name="Nguyen A."/>
            <person name="Hewitt D.A."/>
            <person name="Jedd G."/>
            <person name="Stajich J.E."/>
        </authorList>
    </citation>
    <scope>NUCLEOTIDE SEQUENCE [LARGE SCALE GENOMIC DNA]</scope>
    <source>
        <strain evidence="3 4">DAH-3</strain>
    </source>
</reference>
<evidence type="ECO:0000313" key="3">
    <source>
        <dbReference type="EMBL" id="OLL22378.1"/>
    </source>
</evidence>
<protein>
    <submittedName>
        <fullName evidence="3">Dihydrofolate reductase</fullName>
    </submittedName>
</protein>
<dbReference type="Gene3D" id="3.40.50.1820">
    <property type="entry name" value="alpha/beta hydrolase"/>
    <property type="match status" value="1"/>
</dbReference>
<dbReference type="OrthoDB" id="2094269at2759"/>
<dbReference type="PANTHER" id="PTHR48070">
    <property type="entry name" value="ESTERASE OVCA2"/>
    <property type="match status" value="1"/>
</dbReference>
<name>A0A1U7LIC4_NEOID</name>
<dbReference type="AlphaFoldDB" id="A0A1U7LIC4"/>
<dbReference type="InterPro" id="IPR050593">
    <property type="entry name" value="LovG"/>
</dbReference>
<keyword evidence="1" id="KW-0378">Hydrolase</keyword>
<dbReference type="Pfam" id="PF03959">
    <property type="entry name" value="FSH1"/>
    <property type="match status" value="1"/>
</dbReference>
<comment type="caution">
    <text evidence="3">The sequence shown here is derived from an EMBL/GenBank/DDBJ whole genome shotgun (WGS) entry which is preliminary data.</text>
</comment>
<dbReference type="STRING" id="1198029.A0A1U7LIC4"/>
<evidence type="ECO:0000313" key="4">
    <source>
        <dbReference type="Proteomes" id="UP000186594"/>
    </source>
</evidence>
<keyword evidence="4" id="KW-1185">Reference proteome</keyword>
<proteinExistence type="predicted"/>
<dbReference type="PANTHER" id="PTHR48070:SF6">
    <property type="entry name" value="ESTERASE OVCA2"/>
    <property type="match status" value="1"/>
</dbReference>
<dbReference type="GO" id="GO:0005634">
    <property type="term" value="C:nucleus"/>
    <property type="evidence" value="ECO:0007669"/>
    <property type="project" value="TreeGrafter"/>
</dbReference>
<dbReference type="GO" id="GO:0005737">
    <property type="term" value="C:cytoplasm"/>
    <property type="evidence" value="ECO:0007669"/>
    <property type="project" value="TreeGrafter"/>
</dbReference>
<dbReference type="OMA" id="FRDPTIC"/>
<evidence type="ECO:0000259" key="2">
    <source>
        <dbReference type="Pfam" id="PF03959"/>
    </source>
</evidence>
<feature type="domain" description="Serine hydrolase" evidence="2">
    <location>
        <begin position="1"/>
        <end position="197"/>
    </location>
</feature>